<sequence>MNNLFQLPHPLPNTEQFESLHQSENLLIERIISTGQTTPEGQWYDQEQDEWVVLLQGKAQLMYEDNSIVHLCPGDWVFIPAHQRHRVSYTSSEPPCIWLAIHGLLS</sequence>
<accession>A0A1L9QYD7</accession>
<keyword evidence="3" id="KW-1185">Reference proteome</keyword>
<evidence type="ECO:0000313" key="2">
    <source>
        <dbReference type="EMBL" id="OJJ27659.1"/>
    </source>
</evidence>
<name>A0A1L9QYD7_9CYAN</name>
<protein>
    <submittedName>
        <fullName evidence="2">Cupin</fullName>
    </submittedName>
</protein>
<dbReference type="InterPro" id="IPR014710">
    <property type="entry name" value="RmlC-like_jellyroll"/>
</dbReference>
<dbReference type="InterPro" id="IPR013096">
    <property type="entry name" value="Cupin_2"/>
</dbReference>
<gene>
    <name evidence="2" type="ORF">BI308_01265</name>
</gene>
<dbReference type="InterPro" id="IPR011051">
    <property type="entry name" value="RmlC_Cupin_sf"/>
</dbReference>
<dbReference type="EMBL" id="MLAW01000001">
    <property type="protein sequence ID" value="OJJ27659.1"/>
    <property type="molecule type" value="Genomic_DNA"/>
</dbReference>
<dbReference type="AlphaFoldDB" id="A0A1L9QYD7"/>
<dbReference type="Proteomes" id="UP000183940">
    <property type="component" value="Unassembled WGS sequence"/>
</dbReference>
<proteinExistence type="predicted"/>
<evidence type="ECO:0000259" key="1">
    <source>
        <dbReference type="Pfam" id="PF07883"/>
    </source>
</evidence>
<dbReference type="SUPFAM" id="SSF51182">
    <property type="entry name" value="RmlC-like cupins"/>
    <property type="match status" value="1"/>
</dbReference>
<dbReference type="Gene3D" id="2.60.120.10">
    <property type="entry name" value="Jelly Rolls"/>
    <property type="match status" value="1"/>
</dbReference>
<reference evidence="2" key="1">
    <citation type="submission" date="2016-10" db="EMBL/GenBank/DDBJ databases">
        <title>CRISPR-Cas defence system in Roseofilum reptotaenium: evidence of a bacteriophage-cyanobacterium arms race in the coral black band disease.</title>
        <authorList>
            <person name="Buerger P."/>
            <person name="Wood-Charlson E.M."/>
            <person name="Weynberg K.D."/>
            <person name="Willis B."/>
            <person name="Van Oppen M.J."/>
        </authorList>
    </citation>
    <scope>NUCLEOTIDE SEQUENCE [LARGE SCALE GENOMIC DNA]</scope>
    <source>
        <strain evidence="2">AO1-A</strain>
    </source>
</reference>
<dbReference type="CDD" id="cd06981">
    <property type="entry name" value="cupin_reut_a1446"/>
    <property type="match status" value="1"/>
</dbReference>
<dbReference type="STRING" id="1925591.BI308_01265"/>
<comment type="caution">
    <text evidence="2">The sequence shown here is derived from an EMBL/GenBank/DDBJ whole genome shotgun (WGS) entry which is preliminary data.</text>
</comment>
<organism evidence="2 3">
    <name type="scientific">Roseofilum reptotaenium AO1-A</name>
    <dbReference type="NCBI Taxonomy" id="1925591"/>
    <lineage>
        <taxon>Bacteria</taxon>
        <taxon>Bacillati</taxon>
        <taxon>Cyanobacteriota</taxon>
        <taxon>Cyanophyceae</taxon>
        <taxon>Desertifilales</taxon>
        <taxon>Desertifilaceae</taxon>
        <taxon>Roseofilum</taxon>
    </lineage>
</organism>
<feature type="domain" description="Cupin type-2" evidence="1">
    <location>
        <begin position="43"/>
        <end position="101"/>
    </location>
</feature>
<evidence type="ECO:0000313" key="3">
    <source>
        <dbReference type="Proteomes" id="UP000183940"/>
    </source>
</evidence>
<dbReference type="Pfam" id="PF07883">
    <property type="entry name" value="Cupin_2"/>
    <property type="match status" value="1"/>
</dbReference>